<protein>
    <submittedName>
        <fullName evidence="3">Uncharacterized protein</fullName>
    </submittedName>
</protein>
<feature type="transmembrane region" description="Helical" evidence="2">
    <location>
        <begin position="7"/>
        <end position="27"/>
    </location>
</feature>
<reference evidence="3 4" key="1">
    <citation type="submission" date="2024-06" db="EMBL/GenBank/DDBJ databases">
        <title>Genomic Encyclopedia of Type Strains, Phase IV (KMG-IV): sequencing the most valuable type-strain genomes for metagenomic binning, comparative biology and taxonomic classification.</title>
        <authorList>
            <person name="Goeker M."/>
        </authorList>
    </citation>
    <scope>NUCLEOTIDE SEQUENCE [LARGE SCALE GENOMIC DNA]</scope>
    <source>
        <strain evidence="3 4">DSM 23520</strain>
    </source>
</reference>
<dbReference type="Proteomes" id="UP001549167">
    <property type="component" value="Unassembled WGS sequence"/>
</dbReference>
<dbReference type="EMBL" id="JBEPMX010000006">
    <property type="protein sequence ID" value="MET3683423.1"/>
    <property type="molecule type" value="Genomic_DNA"/>
</dbReference>
<dbReference type="RefSeq" id="WP_354220001.1">
    <property type="nucleotide sequence ID" value="NZ_JBEPMX010000006.1"/>
</dbReference>
<keyword evidence="2" id="KW-0812">Transmembrane</keyword>
<gene>
    <name evidence="3" type="ORF">ABID56_001518</name>
</gene>
<keyword evidence="2" id="KW-1133">Transmembrane helix</keyword>
<organism evidence="3 4">
    <name type="scientific">Alkalibacillus flavidus</name>
    <dbReference type="NCBI Taxonomy" id="546021"/>
    <lineage>
        <taxon>Bacteria</taxon>
        <taxon>Bacillati</taxon>
        <taxon>Bacillota</taxon>
        <taxon>Bacilli</taxon>
        <taxon>Bacillales</taxon>
        <taxon>Bacillaceae</taxon>
        <taxon>Alkalibacillus</taxon>
    </lineage>
</organism>
<evidence type="ECO:0000256" key="1">
    <source>
        <dbReference type="SAM" id="MobiDB-lite"/>
    </source>
</evidence>
<evidence type="ECO:0000313" key="4">
    <source>
        <dbReference type="Proteomes" id="UP001549167"/>
    </source>
</evidence>
<keyword evidence="2" id="KW-0472">Membrane</keyword>
<evidence type="ECO:0000256" key="2">
    <source>
        <dbReference type="SAM" id="Phobius"/>
    </source>
</evidence>
<sequence>MKKGVMVGSFVVVLVVGLIIWNTGGWFDTESPEAQSEPSESEMEIPDPQDYDEDDFEEAVNEVRDSLDEAVVEEVFDVQDPDQYDENDVFGAASINEDKIKFRYLVENELYDERKPVQEVKDLAQERAESVKKMFNTAEERYELTVTQEEVTDYIEENVDANVVESMEIYADALGISVEELNHSFDRDIYAQGVLLTKINRRMRAENPKQADESQRDYSERIDEIIEQEFYVN</sequence>
<comment type="caution">
    <text evidence="3">The sequence shown here is derived from an EMBL/GenBank/DDBJ whole genome shotgun (WGS) entry which is preliminary data.</text>
</comment>
<accession>A0ABV2KV12</accession>
<proteinExistence type="predicted"/>
<feature type="region of interest" description="Disordered" evidence="1">
    <location>
        <begin position="29"/>
        <end position="52"/>
    </location>
</feature>
<name>A0ABV2KV12_9BACI</name>
<evidence type="ECO:0000313" key="3">
    <source>
        <dbReference type="EMBL" id="MET3683423.1"/>
    </source>
</evidence>
<feature type="compositionally biased region" description="Acidic residues" evidence="1">
    <location>
        <begin position="39"/>
        <end position="52"/>
    </location>
</feature>
<keyword evidence="4" id="KW-1185">Reference proteome</keyword>